<accession>A0ABQ8TPV4</accession>
<dbReference type="PANTHER" id="PTHR45726:SF3">
    <property type="entry name" value="LEUKOTRIENE A-4 HYDROLASE"/>
    <property type="match status" value="1"/>
</dbReference>
<proteinExistence type="predicted"/>
<dbReference type="InterPro" id="IPR045357">
    <property type="entry name" value="Aminopeptidase_N-like_N"/>
</dbReference>
<dbReference type="PANTHER" id="PTHR45726">
    <property type="entry name" value="LEUKOTRIENE A-4 HYDROLASE"/>
    <property type="match status" value="1"/>
</dbReference>
<dbReference type="Pfam" id="PF17900">
    <property type="entry name" value="Peptidase_M1_N"/>
    <property type="match status" value="1"/>
</dbReference>
<keyword evidence="3" id="KW-1185">Reference proteome</keyword>
<feature type="non-terminal residue" evidence="2">
    <location>
        <position position="268"/>
    </location>
</feature>
<dbReference type="SUPFAM" id="SSF63737">
    <property type="entry name" value="Leukotriene A4 hydrolase N-terminal domain"/>
    <property type="match status" value="1"/>
</dbReference>
<dbReference type="Gene3D" id="3.30.2010.30">
    <property type="match status" value="1"/>
</dbReference>
<name>A0ABQ8TPV4_PERAM</name>
<reference evidence="2 3" key="1">
    <citation type="journal article" date="2022" name="Allergy">
        <title>Genome assembly and annotation of Periplaneta americana reveal a comprehensive cockroach allergen profile.</title>
        <authorList>
            <person name="Wang L."/>
            <person name="Xiong Q."/>
            <person name="Saelim N."/>
            <person name="Wang L."/>
            <person name="Nong W."/>
            <person name="Wan A.T."/>
            <person name="Shi M."/>
            <person name="Liu X."/>
            <person name="Cao Q."/>
            <person name="Hui J.H.L."/>
            <person name="Sookrung N."/>
            <person name="Leung T.F."/>
            <person name="Tungtrongchitr A."/>
            <person name="Tsui S.K.W."/>
        </authorList>
    </citation>
    <scope>NUCLEOTIDE SEQUENCE [LARGE SCALE GENOMIC DNA]</scope>
    <source>
        <strain evidence="2">PWHHKU_190912</strain>
    </source>
</reference>
<dbReference type="InterPro" id="IPR042097">
    <property type="entry name" value="Aminopeptidase_N-like_N_sf"/>
</dbReference>
<dbReference type="InterPro" id="IPR049980">
    <property type="entry name" value="LTA4H_cat"/>
</dbReference>
<organism evidence="2 3">
    <name type="scientific">Periplaneta americana</name>
    <name type="common">American cockroach</name>
    <name type="synonym">Blatta americana</name>
    <dbReference type="NCBI Taxonomy" id="6978"/>
    <lineage>
        <taxon>Eukaryota</taxon>
        <taxon>Metazoa</taxon>
        <taxon>Ecdysozoa</taxon>
        <taxon>Arthropoda</taxon>
        <taxon>Hexapoda</taxon>
        <taxon>Insecta</taxon>
        <taxon>Pterygota</taxon>
        <taxon>Neoptera</taxon>
        <taxon>Polyneoptera</taxon>
        <taxon>Dictyoptera</taxon>
        <taxon>Blattodea</taxon>
        <taxon>Blattoidea</taxon>
        <taxon>Blattidae</taxon>
        <taxon>Blattinae</taxon>
        <taxon>Periplaneta</taxon>
    </lineage>
</organism>
<evidence type="ECO:0000313" key="3">
    <source>
        <dbReference type="Proteomes" id="UP001148838"/>
    </source>
</evidence>
<evidence type="ECO:0000259" key="1">
    <source>
        <dbReference type="Pfam" id="PF17900"/>
    </source>
</evidence>
<comment type="caution">
    <text evidence="2">The sequence shown here is derived from an EMBL/GenBank/DDBJ whole genome shotgun (WGS) entry which is preliminary data.</text>
</comment>
<dbReference type="CDD" id="cd09599">
    <property type="entry name" value="M1_LTA4H"/>
    <property type="match status" value="1"/>
</dbReference>
<feature type="non-terminal residue" evidence="2">
    <location>
        <position position="1"/>
    </location>
</feature>
<dbReference type="SUPFAM" id="SSF55486">
    <property type="entry name" value="Metalloproteases ('zincins'), catalytic domain"/>
    <property type="match status" value="1"/>
</dbReference>
<sequence>EAAVSSVSLYLDVDFERKVLAGKADLTVEKKKAEVTHVILDSKDLKITKVTDLGSGQTLDFTVGEKASTLGSKLEIKLPSTNELRFTLSILYETDVNASALQWLPPEQTAGRKQPYLFSQCQAIHCRSMFPCQDTPSVKVTYTAEITAPGDLTVLMSAQRVGEPTVTSSGRKLHKFEQTVPIPVYLVAIVVGLLESHKLGPRSHVWTEKENLDKAAYEFAETEEMLATAESICGEYVWGIYDLLVLPPSFPFGGMENPCLTFVTPTLL</sequence>
<dbReference type="EMBL" id="JAJSOF020000005">
    <property type="protein sequence ID" value="KAJ4447961.1"/>
    <property type="molecule type" value="Genomic_DNA"/>
</dbReference>
<evidence type="ECO:0000313" key="2">
    <source>
        <dbReference type="EMBL" id="KAJ4447961.1"/>
    </source>
</evidence>
<dbReference type="Proteomes" id="UP001148838">
    <property type="component" value="Unassembled WGS sequence"/>
</dbReference>
<dbReference type="InterPro" id="IPR034015">
    <property type="entry name" value="M1_LTA4H"/>
</dbReference>
<feature type="domain" description="Aminopeptidase N-like N-terminal" evidence="1">
    <location>
        <begin position="9"/>
        <end position="186"/>
    </location>
</feature>
<dbReference type="InterPro" id="IPR001930">
    <property type="entry name" value="Peptidase_M1"/>
</dbReference>
<dbReference type="PRINTS" id="PR00756">
    <property type="entry name" value="ALADIPTASE"/>
</dbReference>
<protein>
    <recommendedName>
        <fullName evidence="1">Aminopeptidase N-like N-terminal domain-containing protein</fullName>
    </recommendedName>
</protein>
<dbReference type="Gene3D" id="2.60.40.1730">
    <property type="entry name" value="tricorn interacting facor f3 domain"/>
    <property type="match status" value="1"/>
</dbReference>
<gene>
    <name evidence="2" type="ORF">ANN_09971</name>
</gene>